<name>A0ABW3JEX7_9FLAO</name>
<dbReference type="CDD" id="cd03820">
    <property type="entry name" value="GT4_AmsD-like"/>
    <property type="match status" value="1"/>
</dbReference>
<dbReference type="SUPFAM" id="SSF53756">
    <property type="entry name" value="UDP-Glycosyltransferase/glycogen phosphorylase"/>
    <property type="match status" value="1"/>
</dbReference>
<sequence>MKHKIKLLYITNQICGSGGLERVLSIKASYLAEKLNYEVHIVTLNQGNLPVFYEFSKLLKFHDIKATGSKFTYFMAYTNGLKKAVQTIKPDIISVCDDGLKGLFVPRFINKPCPMVYERHVSKNIEIKSDKQTWLQKLKLKIVFTLMHLGALSYNKFVVLTNGNLKEWPLQNVMVIANPLSFYPSKISTLKNKKVIAVGKHCFQKGYDRLLQSWKQINTKHPDWTLEIYGTIDPKEGLLELAKKLNIINSVSFFPPEKNIGEKYQEASIYTMASRYEGFGMVLTEAMAYGVPCVSYDCPFGPSDIINHENDGFLVPNGDGIEFANKVISLIENENLRQTFGANARELVKRYLPEKIVPQWDNLFTQLINIER</sequence>
<dbReference type="GO" id="GO:0016757">
    <property type="term" value="F:glycosyltransferase activity"/>
    <property type="evidence" value="ECO:0007669"/>
    <property type="project" value="UniProtKB-KW"/>
</dbReference>
<dbReference type="PANTHER" id="PTHR12526">
    <property type="entry name" value="GLYCOSYLTRANSFERASE"/>
    <property type="match status" value="1"/>
</dbReference>
<reference evidence="3" key="1">
    <citation type="journal article" date="2019" name="Int. J. Syst. Evol. Microbiol.">
        <title>The Global Catalogue of Microorganisms (GCM) 10K type strain sequencing project: providing services to taxonomists for standard genome sequencing and annotation.</title>
        <authorList>
            <consortium name="The Broad Institute Genomics Platform"/>
            <consortium name="The Broad Institute Genome Sequencing Center for Infectious Disease"/>
            <person name="Wu L."/>
            <person name="Ma J."/>
        </authorList>
    </citation>
    <scope>NUCLEOTIDE SEQUENCE [LARGE SCALE GENOMIC DNA]</scope>
    <source>
        <strain evidence="3">CCUG 62414</strain>
    </source>
</reference>
<comment type="caution">
    <text evidence="2">The sequence shown here is derived from an EMBL/GenBank/DDBJ whole genome shotgun (WGS) entry which is preliminary data.</text>
</comment>
<dbReference type="Pfam" id="PF00534">
    <property type="entry name" value="Glycos_transf_1"/>
    <property type="match status" value="1"/>
</dbReference>
<feature type="domain" description="Glycosyl transferase family 1" evidence="1">
    <location>
        <begin position="191"/>
        <end position="346"/>
    </location>
</feature>
<evidence type="ECO:0000313" key="2">
    <source>
        <dbReference type="EMBL" id="MFD0988660.1"/>
    </source>
</evidence>
<organism evidence="2 3">
    <name type="scientific">Mariniflexile jejuense</name>
    <dbReference type="NCBI Taxonomy" id="1173582"/>
    <lineage>
        <taxon>Bacteria</taxon>
        <taxon>Pseudomonadati</taxon>
        <taxon>Bacteroidota</taxon>
        <taxon>Flavobacteriia</taxon>
        <taxon>Flavobacteriales</taxon>
        <taxon>Flavobacteriaceae</taxon>
        <taxon>Mariniflexile</taxon>
    </lineage>
</organism>
<keyword evidence="2" id="KW-0328">Glycosyltransferase</keyword>
<dbReference type="RefSeq" id="WP_379924226.1">
    <property type="nucleotide sequence ID" value="NZ_JBHTJI010000001.1"/>
</dbReference>
<dbReference type="EMBL" id="JBHTJI010000001">
    <property type="protein sequence ID" value="MFD0988660.1"/>
    <property type="molecule type" value="Genomic_DNA"/>
</dbReference>
<keyword evidence="2" id="KW-0808">Transferase</keyword>
<dbReference type="EC" id="2.4.-.-" evidence="2"/>
<evidence type="ECO:0000259" key="1">
    <source>
        <dbReference type="Pfam" id="PF00534"/>
    </source>
</evidence>
<dbReference type="InterPro" id="IPR001296">
    <property type="entry name" value="Glyco_trans_1"/>
</dbReference>
<accession>A0ABW3JEX7</accession>
<dbReference type="Proteomes" id="UP001597061">
    <property type="component" value="Unassembled WGS sequence"/>
</dbReference>
<gene>
    <name evidence="2" type="ORF">ACFQ1R_01005</name>
</gene>
<proteinExistence type="predicted"/>
<protein>
    <submittedName>
        <fullName evidence="2">Glycosyltransferase family 4 protein</fullName>
        <ecNumber evidence="2">2.4.-.-</ecNumber>
    </submittedName>
</protein>
<dbReference type="PANTHER" id="PTHR12526:SF630">
    <property type="entry name" value="GLYCOSYLTRANSFERASE"/>
    <property type="match status" value="1"/>
</dbReference>
<evidence type="ECO:0000313" key="3">
    <source>
        <dbReference type="Proteomes" id="UP001597061"/>
    </source>
</evidence>
<keyword evidence="3" id="KW-1185">Reference proteome</keyword>
<dbReference type="Gene3D" id="3.40.50.2000">
    <property type="entry name" value="Glycogen Phosphorylase B"/>
    <property type="match status" value="2"/>
</dbReference>